<protein>
    <submittedName>
        <fullName evidence="1">Uncharacterized protein</fullName>
    </submittedName>
</protein>
<accession>A0A2S8FPA9</accession>
<name>A0A2S8FPA9_9BACT</name>
<evidence type="ECO:0000313" key="1">
    <source>
        <dbReference type="EMBL" id="PQO34011.1"/>
    </source>
</evidence>
<dbReference type="AlphaFoldDB" id="A0A2S8FPA9"/>
<gene>
    <name evidence="1" type="ORF">C5Y98_17520</name>
</gene>
<sequence length="66" mass="7196">MTVGTTIEQVNQILATKIPADATSFELQIVLATPKPLKSGGTTNHLPVKIEFHDNQVTEVHRAMVD</sequence>
<dbReference type="EMBL" id="PUIB01000017">
    <property type="protein sequence ID" value="PQO34011.1"/>
    <property type="molecule type" value="Genomic_DNA"/>
</dbReference>
<reference evidence="1 2" key="1">
    <citation type="submission" date="2018-02" db="EMBL/GenBank/DDBJ databases">
        <title>Comparative genomes isolates from brazilian mangrove.</title>
        <authorList>
            <person name="Araujo J.E."/>
            <person name="Taketani R.G."/>
            <person name="Silva M.C.P."/>
            <person name="Loureco M.V."/>
            <person name="Andreote F.D."/>
        </authorList>
    </citation>
    <scope>NUCLEOTIDE SEQUENCE [LARGE SCALE GENOMIC DNA]</scope>
    <source>
        <strain evidence="1 2">NAP PRIS-MGV</strain>
    </source>
</reference>
<organism evidence="1 2">
    <name type="scientific">Blastopirellula marina</name>
    <dbReference type="NCBI Taxonomy" id="124"/>
    <lineage>
        <taxon>Bacteria</taxon>
        <taxon>Pseudomonadati</taxon>
        <taxon>Planctomycetota</taxon>
        <taxon>Planctomycetia</taxon>
        <taxon>Pirellulales</taxon>
        <taxon>Pirellulaceae</taxon>
        <taxon>Blastopirellula</taxon>
    </lineage>
</organism>
<proteinExistence type="predicted"/>
<evidence type="ECO:0000313" key="2">
    <source>
        <dbReference type="Proteomes" id="UP000239388"/>
    </source>
</evidence>
<dbReference type="Proteomes" id="UP000239388">
    <property type="component" value="Unassembled WGS sequence"/>
</dbReference>
<comment type="caution">
    <text evidence="1">The sequence shown here is derived from an EMBL/GenBank/DDBJ whole genome shotgun (WGS) entry which is preliminary data.</text>
</comment>